<dbReference type="Gene3D" id="1.10.10.580">
    <property type="entry name" value="Structural maintenance of chromosome 1. Chain E"/>
    <property type="match status" value="1"/>
</dbReference>
<name>A0A218NMI3_9ARCH</name>
<dbReference type="AlphaFoldDB" id="A0A218NMI3"/>
<dbReference type="PANTHER" id="PTHR33969">
    <property type="entry name" value="SEGREGATION AND CONDENSATION PROTEIN A"/>
    <property type="match status" value="1"/>
</dbReference>
<proteinExistence type="predicted"/>
<sequence>MQRKPTLLAGGRMSHPRYNLNIFTHNYNRPVRDFMASSEEEAVVAEDFNLEEFIKNATWKELLIHLVETNKLDPWNINISEIVEKYTDTIKKIKMLNLIIPANMVLAASVLLRIKSDTISIADTSVEEVSNPEEDESGSIYVERPNLEPLVFKIRPAPSRKITLEELMQALDQSIKKEIKREETLKESNIVLEFKVDRSDIDKKIDSAYQLIKGNADSYGVAMFSNLSRNFEDKSTILLDLFVPMLFLAKYRRVSISQEEFFGDIMIKLKESKTDGD</sequence>
<dbReference type="PANTHER" id="PTHR33969:SF2">
    <property type="entry name" value="SEGREGATION AND CONDENSATION PROTEIN A"/>
    <property type="match status" value="1"/>
</dbReference>
<evidence type="ECO:0000313" key="1">
    <source>
        <dbReference type="EMBL" id="ASI13672.1"/>
    </source>
</evidence>
<accession>A0A218NMI3</accession>
<evidence type="ECO:0000313" key="2">
    <source>
        <dbReference type="Proteomes" id="UP000197679"/>
    </source>
</evidence>
<organism evidence="1 2">
    <name type="scientific">Candidatus Mancarchaeum acidiphilum</name>
    <dbReference type="NCBI Taxonomy" id="1920749"/>
    <lineage>
        <taxon>Archaea</taxon>
        <taxon>Candidatus Micrarchaeota</taxon>
        <taxon>Candidatus Mancarchaeum</taxon>
    </lineage>
</organism>
<gene>
    <name evidence="1" type="ORF">Mia14_0348</name>
</gene>
<dbReference type="Gene3D" id="6.10.250.2410">
    <property type="match status" value="1"/>
</dbReference>
<dbReference type="Pfam" id="PF02616">
    <property type="entry name" value="SMC_ScpA"/>
    <property type="match status" value="1"/>
</dbReference>
<dbReference type="InterPro" id="IPR003768">
    <property type="entry name" value="ScpA"/>
</dbReference>
<dbReference type="InterPro" id="IPR023093">
    <property type="entry name" value="ScpA-like_C"/>
</dbReference>
<dbReference type="Proteomes" id="UP000197679">
    <property type="component" value="Chromosome"/>
</dbReference>
<protein>
    <submittedName>
        <fullName evidence="1">Chromosome segregation and condensation protein ScpA</fullName>
    </submittedName>
</protein>
<reference evidence="1 2" key="1">
    <citation type="journal article" date="2017" name="Nat. Commun.">
        <title>'ARMAN' archaea depend on association with euryarchaeal host in culture and in situ.</title>
        <authorList>
            <person name="Golyshina O."/>
            <person name="Toshchakov S."/>
            <person name="Makarova K."/>
            <person name="Gavrilov S."/>
            <person name="Korzhenkov A."/>
            <person name="La Cono V."/>
            <person name="Arcadi E."/>
            <person name="Nechitaylo T."/>
            <person name="Ferrer M."/>
            <person name="Kublanov I."/>
            <person name="Wolf Y."/>
            <person name="Yakimov M."/>
            <person name="Golyshin P."/>
            <person name="Slesarev A."/>
            <person name="Kozyavkin S."/>
        </authorList>
    </citation>
    <scope>NUCLEOTIDE SEQUENCE [LARGE SCALE GENOMIC DNA]</scope>
    <source>
        <strain evidence="1 2">Mia14</strain>
    </source>
</reference>
<dbReference type="EMBL" id="CP019964">
    <property type="protein sequence ID" value="ASI13672.1"/>
    <property type="molecule type" value="Genomic_DNA"/>
</dbReference>
<keyword evidence="2" id="KW-1185">Reference proteome</keyword>
<dbReference type="KEGG" id="marh:Mia14_0348"/>